<dbReference type="PANTHER" id="PTHR31988">
    <property type="entry name" value="ESTERASE, PUTATIVE (DUF303)-RELATED"/>
    <property type="match status" value="1"/>
</dbReference>
<comment type="caution">
    <text evidence="3">The sequence shown here is derived from an EMBL/GenBank/DDBJ whole genome shotgun (WGS) entry which is preliminary data.</text>
</comment>
<evidence type="ECO:0000313" key="3">
    <source>
        <dbReference type="EMBL" id="NHN29037.1"/>
    </source>
</evidence>
<dbReference type="Gene3D" id="3.40.50.1110">
    <property type="entry name" value="SGNH hydrolase"/>
    <property type="match status" value="1"/>
</dbReference>
<dbReference type="Gene3D" id="2.60.120.260">
    <property type="entry name" value="Galactose-binding domain-like"/>
    <property type="match status" value="1"/>
</dbReference>
<name>A0ABX0J2C9_9BACL</name>
<sequence length="418" mass="46388">MDDKERFIISNLESSNIHGAGTNLALGKAVTIKQGGTQKSYPAEHITDGKADTMWRPATDAQIDLVLDLGRQELLNKIVIVGYQQQTIHLSVQISDEPLNWTEVYSHSLDPSDDGHRTTEINVDNLSSRYIRIFAEPVGVDFGIYELQVFNLVAAKVHMIEHLGLYGGEAQAIQASQPNFHLYLFIGQSNMASRASIDNEDLHPIDRAYVWNGLNQWEKAENGLVTNLPQITAIQGLNRYASVEVSTKLNGFHLASTFAQVLVEQEQDTQIEIGIIANARGGTALAEWQKGAGTGLYEEAIRRTQEAMKWGTLKGVLWHQGESDQNDADTYFAHLNRLVADLRNDLQAPGVPFIVGQLLPTKNAAFNQAMTTIAEHIPNTNWVSNEGTNSTGDGTHLDNASQKLFGRRYAERIIEHYK</sequence>
<accession>A0ABX0J2C9</accession>
<dbReference type="InterPro" id="IPR008979">
    <property type="entry name" value="Galactose-bd-like_sf"/>
</dbReference>
<keyword evidence="1" id="KW-0378">Hydrolase</keyword>
<dbReference type="PROSITE" id="PS50022">
    <property type="entry name" value="FA58C_3"/>
    <property type="match status" value="1"/>
</dbReference>
<reference evidence="3" key="1">
    <citation type="submission" date="2020-03" db="EMBL/GenBank/DDBJ databases">
        <title>Draft sequencing of Paenibacilllus sp. S3N08.</title>
        <authorList>
            <person name="Kim D.-U."/>
        </authorList>
    </citation>
    <scope>NUCLEOTIDE SEQUENCE</scope>
    <source>
        <strain evidence="3">S3N08</strain>
    </source>
</reference>
<keyword evidence="4" id="KW-1185">Reference proteome</keyword>
<dbReference type="Pfam" id="PF03629">
    <property type="entry name" value="SASA"/>
    <property type="match status" value="1"/>
</dbReference>
<organism evidence="3 4">
    <name type="scientific">Paenibacillus agricola</name>
    <dbReference type="NCBI Taxonomy" id="2716264"/>
    <lineage>
        <taxon>Bacteria</taxon>
        <taxon>Bacillati</taxon>
        <taxon>Bacillota</taxon>
        <taxon>Bacilli</taxon>
        <taxon>Bacillales</taxon>
        <taxon>Paenibacillaceae</taxon>
        <taxon>Paenibacillus</taxon>
    </lineage>
</organism>
<dbReference type="PANTHER" id="PTHR31988:SF19">
    <property type="entry name" value="9-O-ACETYL-N-ACETYLNEURAMINIC ACID DEACETYLASE-RELATED"/>
    <property type="match status" value="1"/>
</dbReference>
<dbReference type="Proteomes" id="UP001165962">
    <property type="component" value="Unassembled WGS sequence"/>
</dbReference>
<dbReference type="EMBL" id="JAAOIW010000001">
    <property type="protein sequence ID" value="NHN29037.1"/>
    <property type="molecule type" value="Genomic_DNA"/>
</dbReference>
<gene>
    <name evidence="3" type="ORF">G9U52_04220</name>
</gene>
<protein>
    <recommendedName>
        <fullName evidence="2">F5/8 type C domain-containing protein</fullName>
    </recommendedName>
</protein>
<dbReference type="InterPro" id="IPR005181">
    <property type="entry name" value="SASA"/>
</dbReference>
<dbReference type="SUPFAM" id="SSF49785">
    <property type="entry name" value="Galactose-binding domain-like"/>
    <property type="match status" value="1"/>
</dbReference>
<evidence type="ECO:0000256" key="1">
    <source>
        <dbReference type="ARBA" id="ARBA00022801"/>
    </source>
</evidence>
<evidence type="ECO:0000259" key="2">
    <source>
        <dbReference type="PROSITE" id="PS50022"/>
    </source>
</evidence>
<evidence type="ECO:0000313" key="4">
    <source>
        <dbReference type="Proteomes" id="UP001165962"/>
    </source>
</evidence>
<dbReference type="InterPro" id="IPR036514">
    <property type="entry name" value="SGNH_hydro_sf"/>
</dbReference>
<dbReference type="Pfam" id="PF00754">
    <property type="entry name" value="F5_F8_type_C"/>
    <property type="match status" value="1"/>
</dbReference>
<dbReference type="InterPro" id="IPR052940">
    <property type="entry name" value="Carb_Esterase_6"/>
</dbReference>
<feature type="domain" description="F5/8 type C" evidence="2">
    <location>
        <begin position="5"/>
        <end position="152"/>
    </location>
</feature>
<dbReference type="InterPro" id="IPR000421">
    <property type="entry name" value="FA58C"/>
</dbReference>
<proteinExistence type="predicted"/>
<dbReference type="RefSeq" id="WP_166146478.1">
    <property type="nucleotide sequence ID" value="NZ_JAAOIW010000001.1"/>
</dbReference>
<dbReference type="SUPFAM" id="SSF52266">
    <property type="entry name" value="SGNH hydrolase"/>
    <property type="match status" value="1"/>
</dbReference>